<dbReference type="STRING" id="80852.AWOD_I_0868"/>
<sequence>MKKTIITTAITAALASPFVMAETTDEKIVKLEQQIASLSSLVAGATTEKVRVNGFASGAFGISDNDIGYKGYTTDGSYNQDSLFGLQGTFQATENFEATIQLVAKGKYDWEPEITWAYLGYTFDNDVKVRIGKLGLPLFMLSEYIDVGYAMPWATSPEEVYGRVPITSFTGVDVNYEIELDDSYINLQGFTGNENMSGASAAGGSGKVEDIVGAVMLWSDDYWTVRGSYTVATVKDVNFPSIVLPSGPATILPEIDSEKGSYASIGIRYEDETWLVMGEATQTRVDGYFSDSDSGYVTVGYHINTVMPYVSLARLETVDNDERITTHPIHSIGFETLTYERVAYSLGARWDIQPGLAMKFDTTYTTNFGDTAGGMSGNTTDEDSAMVYTIKLDATF</sequence>
<gene>
    <name evidence="3" type="ORF">AWOD_I_0868</name>
</gene>
<protein>
    <submittedName>
        <fullName evidence="3">Membrane protein</fullName>
    </submittedName>
</protein>
<reference evidence="4" key="1">
    <citation type="submission" date="2014-09" db="EMBL/GenBank/DDBJ databases">
        <authorList>
            <person name="Hjerde E."/>
        </authorList>
    </citation>
    <scope>NUCLEOTIDE SEQUENCE [LARGE SCALE GENOMIC DNA]</scope>
    <source>
        <strain evidence="4">06/09/139</strain>
    </source>
</reference>
<name>A0A090IK03_9GAMM</name>
<organism evidence="3 4">
    <name type="scientific">Aliivibrio wodanis</name>
    <dbReference type="NCBI Taxonomy" id="80852"/>
    <lineage>
        <taxon>Bacteria</taxon>
        <taxon>Pseudomonadati</taxon>
        <taxon>Pseudomonadota</taxon>
        <taxon>Gammaproteobacteria</taxon>
        <taxon>Vibrionales</taxon>
        <taxon>Vibrionaceae</taxon>
        <taxon>Aliivibrio</taxon>
    </lineage>
</organism>
<accession>A0A090IK03</accession>
<dbReference type="PATRIC" id="fig|80852.17.peg.881"/>
<proteinExistence type="predicted"/>
<dbReference type="HOGENOM" id="CLU_036480_0_0_6"/>
<dbReference type="AlphaFoldDB" id="A0A090IK03"/>
<dbReference type="Gene3D" id="2.40.160.10">
    <property type="entry name" value="Porin"/>
    <property type="match status" value="1"/>
</dbReference>
<dbReference type="SUPFAM" id="SSF56935">
    <property type="entry name" value="Porins"/>
    <property type="match status" value="1"/>
</dbReference>
<dbReference type="KEGG" id="awd:AWOD_I_0868"/>
<feature type="signal peptide" evidence="2">
    <location>
        <begin position="1"/>
        <end position="21"/>
    </location>
</feature>
<evidence type="ECO:0000256" key="2">
    <source>
        <dbReference type="SAM" id="SignalP"/>
    </source>
</evidence>
<evidence type="ECO:0000313" key="4">
    <source>
        <dbReference type="Proteomes" id="UP000032427"/>
    </source>
</evidence>
<dbReference type="EMBL" id="LN554846">
    <property type="protein sequence ID" value="CED70961.1"/>
    <property type="molecule type" value="Genomic_DNA"/>
</dbReference>
<evidence type="ECO:0000313" key="3">
    <source>
        <dbReference type="EMBL" id="CED70961.1"/>
    </source>
</evidence>
<keyword evidence="2" id="KW-0732">Signal</keyword>
<feature type="coiled-coil region" evidence="1">
    <location>
        <begin position="21"/>
        <end position="48"/>
    </location>
</feature>
<evidence type="ECO:0000256" key="1">
    <source>
        <dbReference type="SAM" id="Coils"/>
    </source>
</evidence>
<keyword evidence="1" id="KW-0175">Coiled coil</keyword>
<dbReference type="InterPro" id="IPR023614">
    <property type="entry name" value="Porin_dom_sf"/>
</dbReference>
<keyword evidence="4" id="KW-1185">Reference proteome</keyword>
<feature type="chain" id="PRO_5001857497" evidence="2">
    <location>
        <begin position="22"/>
        <end position="396"/>
    </location>
</feature>
<dbReference type="Proteomes" id="UP000032427">
    <property type="component" value="Chromosome 1"/>
</dbReference>